<keyword evidence="4 9" id="KW-0547">Nucleotide-binding</keyword>
<feature type="domain" description="FHA" evidence="12">
    <location>
        <begin position="496"/>
        <end position="551"/>
    </location>
</feature>
<comment type="caution">
    <text evidence="14">The sequence shown here is derived from an EMBL/GenBank/DDBJ whole genome shotgun (WGS) entry which is preliminary data.</text>
</comment>
<dbReference type="InterPro" id="IPR027417">
    <property type="entry name" value="P-loop_NTPase"/>
</dbReference>
<dbReference type="Pfam" id="PF00498">
    <property type="entry name" value="FHA"/>
    <property type="match status" value="1"/>
</dbReference>
<dbReference type="CDD" id="cd01365">
    <property type="entry name" value="KISc_KIF1A_KIF1B"/>
    <property type="match status" value="1"/>
</dbReference>
<name>A0A834F7P4_ORYME</name>
<sequence length="613" mass="67908">MAGASVKVAVRVRPFNSREIGKESKCIIQMTGNTTTISHPKQAKDVKSFNFDYSYWSHTSPEDVNYASQMQVYKDIGEEMLLHAFEGYNVCIFAYGQTGAGKSYTMMGKQDVKDQQGIIPLLCEDLFRKISDNTDNSMSYSVEVSYMEIYCERVRDLLNPKNKGNLRVREHPLMGPYVEDLSKLAVTSYNDIQDLMDSGNKARTVAATNMNETSSRSHAVFNIIFTQKRCDAETDNTSEKVSKISLVDLAGSERADSTGAKGTRLKEGANINKSLTTLGKVISALAEMDSGPNKVENWSGGNSRTAMVAALSPADINYDETLSTLRYADRAKQIRCNAVINEDPNNRLVRELKEEVSRLKDLLYAQGLGDIIEMTNAMTGMSPSPSLSALSSRAGSIASLHDRIMFSPGSEEAIERLKETEKIIAELNETWEEKLRKTEAIRMEREALLAEMGVAMREDGGTVGVFSPKKTPHLVNLNEDPLMSECLLYYIKDGITRVGRLDASNHQDIGLSGHFIQDEHCTFTSSTGPAGETVVLEPCEGAETYVNGKRVTEPTVLRSGLITPFCSSFRFFLHNFDVDVAFFLILPACCCRESHYSGEEPRFPLQPPCTGQS</sequence>
<dbReference type="Gene3D" id="6.10.250.2520">
    <property type="match status" value="1"/>
</dbReference>
<dbReference type="PROSITE" id="PS00411">
    <property type="entry name" value="KINESIN_MOTOR_1"/>
    <property type="match status" value="1"/>
</dbReference>
<dbReference type="InterPro" id="IPR036961">
    <property type="entry name" value="Kinesin_motor_dom_sf"/>
</dbReference>
<dbReference type="SMART" id="SM00129">
    <property type="entry name" value="KISc"/>
    <property type="match status" value="1"/>
</dbReference>
<dbReference type="SMART" id="SM00240">
    <property type="entry name" value="FHA"/>
    <property type="match status" value="1"/>
</dbReference>
<dbReference type="PANTHER" id="PTHR47117:SF2">
    <property type="entry name" value="KINESIN-LIKE PROTEIN KIF1A ISOFORM X1"/>
    <property type="match status" value="1"/>
</dbReference>
<feature type="coiled-coil region" evidence="11">
    <location>
        <begin position="410"/>
        <end position="437"/>
    </location>
</feature>
<dbReference type="Gene3D" id="2.60.200.20">
    <property type="match status" value="1"/>
</dbReference>
<dbReference type="PROSITE" id="PS50067">
    <property type="entry name" value="KINESIN_MOTOR_2"/>
    <property type="match status" value="1"/>
</dbReference>
<dbReference type="Gene3D" id="3.40.850.10">
    <property type="entry name" value="Kinesin motor domain"/>
    <property type="match status" value="1"/>
</dbReference>
<evidence type="ECO:0000256" key="1">
    <source>
        <dbReference type="ARBA" id="ARBA00004245"/>
    </source>
</evidence>
<dbReference type="InterPro" id="IPR001752">
    <property type="entry name" value="Kinesin_motor_dom"/>
</dbReference>
<dbReference type="GO" id="GO:0007018">
    <property type="term" value="P:microtubule-based movement"/>
    <property type="evidence" value="ECO:0007669"/>
    <property type="project" value="InterPro"/>
</dbReference>
<evidence type="ECO:0000256" key="3">
    <source>
        <dbReference type="ARBA" id="ARBA00022701"/>
    </source>
</evidence>
<dbReference type="GO" id="GO:0008017">
    <property type="term" value="F:microtubule binding"/>
    <property type="evidence" value="ECO:0007669"/>
    <property type="project" value="InterPro"/>
</dbReference>
<evidence type="ECO:0000256" key="2">
    <source>
        <dbReference type="ARBA" id="ARBA00022490"/>
    </source>
</evidence>
<protein>
    <recommendedName>
        <fullName evidence="10">Kinesin-like protein</fullName>
    </recommendedName>
</protein>
<dbReference type="EMBL" id="WKFB01000402">
    <property type="protein sequence ID" value="KAF6724214.1"/>
    <property type="molecule type" value="Genomic_DNA"/>
</dbReference>
<evidence type="ECO:0000313" key="14">
    <source>
        <dbReference type="EMBL" id="KAF6724214.1"/>
    </source>
</evidence>
<dbReference type="Pfam" id="PF00225">
    <property type="entry name" value="Kinesin"/>
    <property type="match status" value="1"/>
</dbReference>
<dbReference type="AlphaFoldDB" id="A0A834F7P4"/>
<dbReference type="InterPro" id="IPR032405">
    <property type="entry name" value="Kinesin_assoc"/>
</dbReference>
<dbReference type="GO" id="GO:0005524">
    <property type="term" value="F:ATP binding"/>
    <property type="evidence" value="ECO:0007669"/>
    <property type="project" value="UniProtKB-UniRule"/>
</dbReference>
<dbReference type="FunFam" id="3.40.850.10:FF:000004">
    <property type="entry name" value="Kinesin-like protein isoform 2"/>
    <property type="match status" value="1"/>
</dbReference>
<gene>
    <name evidence="14" type="ORF">FQA47_016246</name>
</gene>
<comment type="subcellular location">
    <subcellularLocation>
        <location evidence="1">Cytoplasm</location>
        <location evidence="1">Cytoskeleton</location>
    </subcellularLocation>
</comment>
<dbReference type="InterPro" id="IPR008984">
    <property type="entry name" value="SMAD_FHA_dom_sf"/>
</dbReference>
<keyword evidence="6 11" id="KW-0175">Coiled coil</keyword>
<keyword evidence="3 10" id="KW-0493">Microtubule</keyword>
<dbReference type="SUPFAM" id="SSF52540">
    <property type="entry name" value="P-loop containing nucleoside triphosphate hydrolases"/>
    <property type="match status" value="1"/>
</dbReference>
<evidence type="ECO:0000256" key="4">
    <source>
        <dbReference type="ARBA" id="ARBA00022741"/>
    </source>
</evidence>
<evidence type="ECO:0000256" key="5">
    <source>
        <dbReference type="ARBA" id="ARBA00022840"/>
    </source>
</evidence>
<reference evidence="14" key="1">
    <citation type="journal article" name="BMC Genomics">
        <title>Long-read sequencing and de novo genome assembly of marine medaka (Oryzias melastigma).</title>
        <authorList>
            <person name="Liang P."/>
            <person name="Saqib H.S.A."/>
            <person name="Ni X."/>
            <person name="Shen Y."/>
        </authorList>
    </citation>
    <scope>NUCLEOTIDE SEQUENCE</scope>
    <source>
        <strain evidence="14">Bigg-433</strain>
    </source>
</reference>
<evidence type="ECO:0000256" key="7">
    <source>
        <dbReference type="ARBA" id="ARBA00023175"/>
    </source>
</evidence>
<feature type="binding site" evidence="9">
    <location>
        <begin position="96"/>
        <end position="103"/>
    </location>
    <ligand>
        <name>ATP</name>
        <dbReference type="ChEBI" id="CHEBI:30616"/>
    </ligand>
</feature>
<evidence type="ECO:0000256" key="10">
    <source>
        <dbReference type="RuleBase" id="RU000394"/>
    </source>
</evidence>
<proteinExistence type="inferred from homology"/>
<evidence type="ECO:0000259" key="13">
    <source>
        <dbReference type="PROSITE" id="PS50067"/>
    </source>
</evidence>
<evidence type="ECO:0000256" key="6">
    <source>
        <dbReference type="ARBA" id="ARBA00023054"/>
    </source>
</evidence>
<dbReference type="PROSITE" id="PS50006">
    <property type="entry name" value="FHA_DOMAIN"/>
    <property type="match status" value="1"/>
</dbReference>
<keyword evidence="2" id="KW-0963">Cytoplasm</keyword>
<keyword evidence="5 9" id="KW-0067">ATP-binding</keyword>
<evidence type="ECO:0000256" key="11">
    <source>
        <dbReference type="SAM" id="Coils"/>
    </source>
</evidence>
<dbReference type="PRINTS" id="PR00380">
    <property type="entry name" value="KINESINHEAVY"/>
</dbReference>
<evidence type="ECO:0000313" key="15">
    <source>
        <dbReference type="Proteomes" id="UP000646548"/>
    </source>
</evidence>
<evidence type="ECO:0000256" key="9">
    <source>
        <dbReference type="PROSITE-ProRule" id="PRU00283"/>
    </source>
</evidence>
<keyword evidence="7 9" id="KW-0505">Motor protein</keyword>
<keyword evidence="8" id="KW-0206">Cytoskeleton</keyword>
<comment type="similarity">
    <text evidence="9 10">Belongs to the TRAFAC class myosin-kinesin ATPase superfamily. Kinesin family.</text>
</comment>
<dbReference type="Pfam" id="PF16183">
    <property type="entry name" value="Kinesin_assoc"/>
    <property type="match status" value="1"/>
</dbReference>
<dbReference type="Proteomes" id="UP000646548">
    <property type="component" value="Unassembled WGS sequence"/>
</dbReference>
<dbReference type="InterPro" id="IPR000253">
    <property type="entry name" value="FHA_dom"/>
</dbReference>
<dbReference type="GO" id="GO:0003777">
    <property type="term" value="F:microtubule motor activity"/>
    <property type="evidence" value="ECO:0007669"/>
    <property type="project" value="InterPro"/>
</dbReference>
<dbReference type="InterPro" id="IPR019821">
    <property type="entry name" value="Kinesin_motor_CS"/>
</dbReference>
<evidence type="ECO:0000256" key="8">
    <source>
        <dbReference type="ARBA" id="ARBA00023212"/>
    </source>
</evidence>
<feature type="domain" description="Kinesin motor" evidence="13">
    <location>
        <begin position="5"/>
        <end position="334"/>
    </location>
</feature>
<dbReference type="PANTHER" id="PTHR47117">
    <property type="entry name" value="STAR-RELATED LIPID TRANSFER PROTEIN 9"/>
    <property type="match status" value="1"/>
</dbReference>
<dbReference type="GO" id="GO:0005874">
    <property type="term" value="C:microtubule"/>
    <property type="evidence" value="ECO:0007669"/>
    <property type="project" value="UniProtKB-KW"/>
</dbReference>
<accession>A0A834F7P4</accession>
<dbReference type="SUPFAM" id="SSF49879">
    <property type="entry name" value="SMAD/FHA domain"/>
    <property type="match status" value="1"/>
</dbReference>
<organism evidence="14 15">
    <name type="scientific">Oryzias melastigma</name>
    <name type="common">Marine medaka</name>
    <dbReference type="NCBI Taxonomy" id="30732"/>
    <lineage>
        <taxon>Eukaryota</taxon>
        <taxon>Metazoa</taxon>
        <taxon>Chordata</taxon>
        <taxon>Craniata</taxon>
        <taxon>Vertebrata</taxon>
        <taxon>Euteleostomi</taxon>
        <taxon>Actinopterygii</taxon>
        <taxon>Neopterygii</taxon>
        <taxon>Teleostei</taxon>
        <taxon>Neoteleostei</taxon>
        <taxon>Acanthomorphata</taxon>
        <taxon>Ovalentaria</taxon>
        <taxon>Atherinomorphae</taxon>
        <taxon>Beloniformes</taxon>
        <taxon>Adrianichthyidae</taxon>
        <taxon>Oryziinae</taxon>
        <taxon>Oryzias</taxon>
    </lineage>
</organism>
<evidence type="ECO:0000259" key="12">
    <source>
        <dbReference type="PROSITE" id="PS50006"/>
    </source>
</evidence>